<evidence type="ECO:0000313" key="1">
    <source>
        <dbReference type="EMBL" id="RNA20325.1"/>
    </source>
</evidence>
<dbReference type="AlphaFoldDB" id="A0A3M7RAR0"/>
<dbReference type="EMBL" id="REGN01003878">
    <property type="protein sequence ID" value="RNA20325.1"/>
    <property type="molecule type" value="Genomic_DNA"/>
</dbReference>
<comment type="caution">
    <text evidence="1">The sequence shown here is derived from an EMBL/GenBank/DDBJ whole genome shotgun (WGS) entry which is preliminary data.</text>
</comment>
<sequence>MLIWFAVKKKKLLLTFKKHLESHLNRPTRAKTSEGHGLRIDHHHHYPAKLIIVILFSTRK</sequence>
<accession>A0A3M7RAR0</accession>
<dbReference type="Proteomes" id="UP000276133">
    <property type="component" value="Unassembled WGS sequence"/>
</dbReference>
<evidence type="ECO:0000313" key="2">
    <source>
        <dbReference type="Proteomes" id="UP000276133"/>
    </source>
</evidence>
<keyword evidence="2" id="KW-1185">Reference proteome</keyword>
<protein>
    <submittedName>
        <fullName evidence="1">Uncharacterized protein</fullName>
    </submittedName>
</protein>
<gene>
    <name evidence="1" type="ORF">BpHYR1_046246</name>
</gene>
<name>A0A3M7RAR0_BRAPC</name>
<proteinExistence type="predicted"/>
<reference evidence="1 2" key="1">
    <citation type="journal article" date="2018" name="Sci. Rep.">
        <title>Genomic signatures of local adaptation to the degree of environmental predictability in rotifers.</title>
        <authorList>
            <person name="Franch-Gras L."/>
            <person name="Hahn C."/>
            <person name="Garcia-Roger E.M."/>
            <person name="Carmona M.J."/>
            <person name="Serra M."/>
            <person name="Gomez A."/>
        </authorList>
    </citation>
    <scope>NUCLEOTIDE SEQUENCE [LARGE SCALE GENOMIC DNA]</scope>
    <source>
        <strain evidence="1">HYR1</strain>
    </source>
</reference>
<organism evidence="1 2">
    <name type="scientific">Brachionus plicatilis</name>
    <name type="common">Marine rotifer</name>
    <name type="synonym">Brachionus muelleri</name>
    <dbReference type="NCBI Taxonomy" id="10195"/>
    <lineage>
        <taxon>Eukaryota</taxon>
        <taxon>Metazoa</taxon>
        <taxon>Spiralia</taxon>
        <taxon>Gnathifera</taxon>
        <taxon>Rotifera</taxon>
        <taxon>Eurotatoria</taxon>
        <taxon>Monogononta</taxon>
        <taxon>Pseudotrocha</taxon>
        <taxon>Ploima</taxon>
        <taxon>Brachionidae</taxon>
        <taxon>Brachionus</taxon>
    </lineage>
</organism>